<feature type="region of interest" description="Disordered" evidence="1">
    <location>
        <begin position="411"/>
        <end position="431"/>
    </location>
</feature>
<protein>
    <submittedName>
        <fullName evidence="2">Uncharacterized protein</fullName>
    </submittedName>
</protein>
<reference evidence="2 3" key="1">
    <citation type="submission" date="2019-02" db="EMBL/GenBank/DDBJ databases">
        <title>Sequencing the genomes of 1000 actinobacteria strains.</title>
        <authorList>
            <person name="Klenk H.-P."/>
        </authorList>
    </citation>
    <scope>NUCLEOTIDE SEQUENCE [LARGE SCALE GENOMIC DNA]</scope>
    <source>
        <strain evidence="2 3">DSM 45779</strain>
    </source>
</reference>
<organism evidence="2 3">
    <name type="scientific">Pseudonocardia sediminis</name>
    <dbReference type="NCBI Taxonomy" id="1397368"/>
    <lineage>
        <taxon>Bacteria</taxon>
        <taxon>Bacillati</taxon>
        <taxon>Actinomycetota</taxon>
        <taxon>Actinomycetes</taxon>
        <taxon>Pseudonocardiales</taxon>
        <taxon>Pseudonocardiaceae</taxon>
        <taxon>Pseudonocardia</taxon>
    </lineage>
</organism>
<feature type="region of interest" description="Disordered" evidence="1">
    <location>
        <begin position="16"/>
        <end position="40"/>
    </location>
</feature>
<name>A0A4Q7UWY6_PSEST</name>
<comment type="caution">
    <text evidence="2">The sequence shown here is derived from an EMBL/GenBank/DDBJ whole genome shotgun (WGS) entry which is preliminary data.</text>
</comment>
<evidence type="ECO:0000256" key="1">
    <source>
        <dbReference type="SAM" id="MobiDB-lite"/>
    </source>
</evidence>
<evidence type="ECO:0000313" key="2">
    <source>
        <dbReference type="EMBL" id="RZT86557.1"/>
    </source>
</evidence>
<dbReference type="EMBL" id="SHKL01000001">
    <property type="protein sequence ID" value="RZT86557.1"/>
    <property type="molecule type" value="Genomic_DNA"/>
</dbReference>
<accession>A0A4Q7UWY6</accession>
<sequence length="509" mass="53453">MALAVLLSSIRGGPLSPRPWEKDLGNPDAAGTPAQFRPDRGIEPMTVTLRQMDACALLARAMGDAVGPVRGDLVATAPHTCATSAGRIWTEVSVGALITDGEKWRARPVVAGGVRAYLQAEDPDGRYMPAGCDAFVPVTFRMGLRLVVSSPPGSDPCSTVTRLVEKAVPHLRDGSDLTIRIGSRAPLGAGDACMLLAAVVPEAPTRWPGTEPRMGHRTSTVDGCTALVAPEHEIALAAEYDDLPGGAGVHASDSGCIVTVPLPQPDEHSDPGVEVTGRSQITLTDTAPDCATARRAGDRLPSALSTVPNPDPAARPVRLFAPDEPDVDPVGACADAPVPECRIPRQVTLPGQPRNILAASHANTAYTCALAQHAVHRWFGPQMQPAIYGDFCHFVDASHEVDVMVSATDRYRLGPDSEPAPRPTGRSGPIDGHEVHYTESGISGYGQDHEWTVAAGTGPTGSGVITVDVILNPARGVDPGLGSHPPVNRSVLPRGEQVVTDILREHFAE</sequence>
<dbReference type="AlphaFoldDB" id="A0A4Q7UWY6"/>
<gene>
    <name evidence="2" type="ORF">EV383_3454</name>
</gene>
<dbReference type="Proteomes" id="UP000291591">
    <property type="component" value="Unassembled WGS sequence"/>
</dbReference>
<evidence type="ECO:0000313" key="3">
    <source>
        <dbReference type="Proteomes" id="UP000291591"/>
    </source>
</evidence>
<keyword evidence="3" id="KW-1185">Reference proteome</keyword>
<proteinExistence type="predicted"/>